<keyword evidence="4" id="KW-0472">Membrane</keyword>
<dbReference type="PANTHER" id="PTHR43297">
    <property type="entry name" value="OLIGOPEPTIDE TRANSPORT ATP-BINDING PROTEIN APPD"/>
    <property type="match status" value="1"/>
</dbReference>
<dbReference type="Gene3D" id="3.40.50.300">
    <property type="entry name" value="P-loop containing nucleotide triphosphate hydrolases"/>
    <property type="match status" value="1"/>
</dbReference>
<comment type="subcellular location">
    <subcellularLocation>
        <location evidence="1">Membrane</location>
    </subcellularLocation>
</comment>
<accession>A0A645ILA8</accession>
<protein>
    <recommendedName>
        <fullName evidence="6">Oligopeptide transport ATP-binding protein OppD</fullName>
    </recommendedName>
</protein>
<proteinExistence type="predicted"/>
<evidence type="ECO:0000256" key="2">
    <source>
        <dbReference type="ARBA" id="ARBA00022448"/>
    </source>
</evidence>
<evidence type="ECO:0000256" key="1">
    <source>
        <dbReference type="ARBA" id="ARBA00004370"/>
    </source>
</evidence>
<dbReference type="PANTHER" id="PTHR43297:SF2">
    <property type="entry name" value="DIPEPTIDE TRANSPORT ATP-BINDING PROTEIN DPPD"/>
    <property type="match status" value="1"/>
</dbReference>
<dbReference type="SUPFAM" id="SSF52540">
    <property type="entry name" value="P-loop containing nucleoside triphosphate hydrolases"/>
    <property type="match status" value="1"/>
</dbReference>
<dbReference type="GO" id="GO:0016020">
    <property type="term" value="C:membrane"/>
    <property type="evidence" value="ECO:0007669"/>
    <property type="project" value="UniProtKB-SubCell"/>
</dbReference>
<reference evidence="5" key="1">
    <citation type="submission" date="2019-08" db="EMBL/GenBank/DDBJ databases">
        <authorList>
            <person name="Kucharzyk K."/>
            <person name="Murdoch R.W."/>
            <person name="Higgins S."/>
            <person name="Loffler F."/>
        </authorList>
    </citation>
    <scope>NUCLEOTIDE SEQUENCE</scope>
</reference>
<sequence>MPPAKIKSGKILYKNQDITEYSHKKMRGLRGKEFSMIFQDPMTSLNPTMKVGRQITEGILSHDKIGMTNAIERAVEMLKMVGPLSLLPLPPIPFQPILDVYQIWLKLFLYKIKLCKVNS</sequence>
<dbReference type="InterPro" id="IPR050388">
    <property type="entry name" value="ABC_Ni/Peptide_Import"/>
</dbReference>
<evidence type="ECO:0000256" key="3">
    <source>
        <dbReference type="ARBA" id="ARBA00022475"/>
    </source>
</evidence>
<dbReference type="AlphaFoldDB" id="A0A645ILA8"/>
<keyword evidence="3" id="KW-1003">Cell membrane</keyword>
<gene>
    <name evidence="5" type="ORF">SDC9_195717</name>
</gene>
<dbReference type="InterPro" id="IPR027417">
    <property type="entry name" value="P-loop_NTPase"/>
</dbReference>
<evidence type="ECO:0000313" key="5">
    <source>
        <dbReference type="EMBL" id="MPN48113.1"/>
    </source>
</evidence>
<evidence type="ECO:0000256" key="4">
    <source>
        <dbReference type="ARBA" id="ARBA00023136"/>
    </source>
</evidence>
<comment type="caution">
    <text evidence="5">The sequence shown here is derived from an EMBL/GenBank/DDBJ whole genome shotgun (WGS) entry which is preliminary data.</text>
</comment>
<organism evidence="5">
    <name type="scientific">bioreactor metagenome</name>
    <dbReference type="NCBI Taxonomy" id="1076179"/>
    <lineage>
        <taxon>unclassified sequences</taxon>
        <taxon>metagenomes</taxon>
        <taxon>ecological metagenomes</taxon>
    </lineage>
</organism>
<dbReference type="EMBL" id="VSSQ01110125">
    <property type="protein sequence ID" value="MPN48113.1"/>
    <property type="molecule type" value="Genomic_DNA"/>
</dbReference>
<keyword evidence="2" id="KW-0813">Transport</keyword>
<name>A0A645ILA8_9ZZZZ</name>
<evidence type="ECO:0008006" key="6">
    <source>
        <dbReference type="Google" id="ProtNLM"/>
    </source>
</evidence>